<evidence type="ECO:0000259" key="3">
    <source>
        <dbReference type="Pfam" id="PF12146"/>
    </source>
</evidence>
<dbReference type="RefSeq" id="WP_101535409.1">
    <property type="nucleotide sequence ID" value="NZ_PKUQ01000047.1"/>
</dbReference>
<accession>A0A2N5XMR3</accession>
<dbReference type="AlphaFoldDB" id="A0A2N5XMR3"/>
<dbReference type="Proteomes" id="UP000234881">
    <property type="component" value="Unassembled WGS sequence"/>
</dbReference>
<evidence type="ECO:0000313" key="4">
    <source>
        <dbReference type="EMBL" id="PLW75707.1"/>
    </source>
</evidence>
<dbReference type="SUPFAM" id="SSF53474">
    <property type="entry name" value="alpha/beta-Hydrolases"/>
    <property type="match status" value="2"/>
</dbReference>
<sequence>MTAIATRPLVFNNTVGWLNDAEGSRGVVIAGGHGFEDLCSRRFLSLLAGAISRAGLPVLQFDYPGCGDAIGNHQTTNQLGSWLQAIDNAIDCLKAETGVSDVILIGFRLGALLGYSAASRHKDVAALALLAPPASGKSFMREQVALSRMIDSALEKSPMDDAFDGLSVAGFRLSQQTVEQLKAFDPFGVTKDNKPPASIYLAARPGMAANEGLVDHMEQLGSAVTRTSFDGYDTLMCDPTANQIPLDVIQRCTEWIIKQRGGTEDNPRGGTPQASNPPSVPRALIGPDYEEEPVLIGPAPHMVGIHCRPRQQDKAKPTQSEAYMLLNTGGNAHIGWARGYVETARTLAAHGIASLRIDLPDIGQSEASLDSRIPLYDEKARKDVIRAIDWLCGRGYQNIALTGICSGGHQAFHAARLDKRVSKLVMVNPLCFSWNASYALDLAIWKTYESSKVMMGQSMATPKDNKPDGALSPLRGKLSKRARVLVRRSIELGKSGLAHLTPSALSQGNQVKRWMQKLTARGTKVMMICTDGDLSIEEIDRHFGPDAMQLRAMQNVVIHTLHAADHSLTPLHARQSLATLLIEWDAAEPNH</sequence>
<dbReference type="EMBL" id="PKUQ01000047">
    <property type="protein sequence ID" value="PLW75707.1"/>
    <property type="molecule type" value="Genomic_DNA"/>
</dbReference>
<evidence type="ECO:0000256" key="2">
    <source>
        <dbReference type="SAM" id="MobiDB-lite"/>
    </source>
</evidence>
<evidence type="ECO:0000256" key="1">
    <source>
        <dbReference type="ARBA" id="ARBA00022801"/>
    </source>
</evidence>
<dbReference type="PANTHER" id="PTHR22946:SF9">
    <property type="entry name" value="POLYKETIDE TRANSFERASE AF380"/>
    <property type="match status" value="1"/>
</dbReference>
<evidence type="ECO:0000313" key="5">
    <source>
        <dbReference type="Proteomes" id="UP000234881"/>
    </source>
</evidence>
<feature type="domain" description="Serine aminopeptidase S33" evidence="3">
    <location>
        <begin position="31"/>
        <end position="157"/>
    </location>
</feature>
<gene>
    <name evidence="4" type="ORF">C0081_18895</name>
</gene>
<feature type="region of interest" description="Disordered" evidence="2">
    <location>
        <begin position="260"/>
        <end position="283"/>
    </location>
</feature>
<dbReference type="Gene3D" id="3.40.50.1820">
    <property type="entry name" value="alpha/beta hydrolase"/>
    <property type="match status" value="2"/>
</dbReference>
<comment type="caution">
    <text evidence="4">The sequence shown here is derived from an EMBL/GenBank/DDBJ whole genome shotgun (WGS) entry which is preliminary data.</text>
</comment>
<dbReference type="PANTHER" id="PTHR22946">
    <property type="entry name" value="DIENELACTONE HYDROLASE DOMAIN-CONTAINING PROTEIN-RELATED"/>
    <property type="match status" value="1"/>
</dbReference>
<dbReference type="GO" id="GO:0052689">
    <property type="term" value="F:carboxylic ester hydrolase activity"/>
    <property type="evidence" value="ECO:0007669"/>
    <property type="project" value="UniProtKB-ARBA"/>
</dbReference>
<name>A0A2N5XMR3_9HYPH</name>
<dbReference type="Pfam" id="PF12146">
    <property type="entry name" value="Hydrolase_4"/>
    <property type="match status" value="1"/>
</dbReference>
<dbReference type="InterPro" id="IPR050261">
    <property type="entry name" value="FrsA_esterase"/>
</dbReference>
<organism evidence="4 5">
    <name type="scientific">Cohaesibacter celericrescens</name>
    <dbReference type="NCBI Taxonomy" id="2067669"/>
    <lineage>
        <taxon>Bacteria</taxon>
        <taxon>Pseudomonadati</taxon>
        <taxon>Pseudomonadota</taxon>
        <taxon>Alphaproteobacteria</taxon>
        <taxon>Hyphomicrobiales</taxon>
        <taxon>Cohaesibacteraceae</taxon>
    </lineage>
</organism>
<keyword evidence="1" id="KW-0378">Hydrolase</keyword>
<keyword evidence="5" id="KW-1185">Reference proteome</keyword>
<dbReference type="OrthoDB" id="249225at2"/>
<dbReference type="InterPro" id="IPR029058">
    <property type="entry name" value="AB_hydrolase_fold"/>
</dbReference>
<reference evidence="4 5" key="1">
    <citation type="submission" date="2018-01" db="EMBL/GenBank/DDBJ databases">
        <title>The draft genome sequence of Cohaesibacter sp. H1304.</title>
        <authorList>
            <person name="Wang N.-N."/>
            <person name="Du Z.-J."/>
        </authorList>
    </citation>
    <scope>NUCLEOTIDE SEQUENCE [LARGE SCALE GENOMIC DNA]</scope>
    <source>
        <strain evidence="4 5">H1304</strain>
    </source>
</reference>
<proteinExistence type="predicted"/>
<dbReference type="InterPro" id="IPR022742">
    <property type="entry name" value="Hydrolase_4"/>
</dbReference>
<protein>
    <recommendedName>
        <fullName evidence="3">Serine aminopeptidase S33 domain-containing protein</fullName>
    </recommendedName>
</protein>